<organism evidence="1 2">
    <name type="scientific">Leptospira mayottensis</name>
    <dbReference type="NCBI Taxonomy" id="1137606"/>
    <lineage>
        <taxon>Bacteria</taxon>
        <taxon>Pseudomonadati</taxon>
        <taxon>Spirochaetota</taxon>
        <taxon>Spirochaetia</taxon>
        <taxon>Leptospirales</taxon>
        <taxon>Leptospiraceae</taxon>
        <taxon>Leptospira</taxon>
    </lineage>
</organism>
<evidence type="ECO:0000313" key="2">
    <source>
        <dbReference type="Proteomes" id="UP000258889"/>
    </source>
</evidence>
<dbReference type="EMBL" id="CP030144">
    <property type="protein sequence ID" value="AXR62938.1"/>
    <property type="molecule type" value="Genomic_DNA"/>
</dbReference>
<accession>A0ABN5NM71</accession>
<keyword evidence="2" id="KW-1185">Reference proteome</keyword>
<gene>
    <name evidence="1" type="ORF">DQM28_00375</name>
</gene>
<protein>
    <submittedName>
        <fullName evidence="1">Uncharacterized protein</fullName>
    </submittedName>
</protein>
<sequence length="60" mass="6817">MLRCRISTSIAHALCFLYLMWVPHCSHSLCSRICFCSLKGKRGGRFLKVVIDSSILEESI</sequence>
<reference evidence="1 2" key="1">
    <citation type="submission" date="2018-09" db="EMBL/GenBank/DDBJ databases">
        <title>Complete Genome sequences of three Leptospira mayottensis isolates obtained from Tenrecid mammals endemic to the Malagasy region.</title>
        <authorList>
            <person name="Cordonin C."/>
            <person name="Toty C."/>
        </authorList>
    </citation>
    <scope>NUCLEOTIDE SEQUENCE [LARGE SCALE GENOMIC DNA]</scope>
    <source>
        <strain evidence="1 2">MDI222</strain>
    </source>
</reference>
<proteinExistence type="predicted"/>
<dbReference type="Proteomes" id="UP000258889">
    <property type="component" value="Chromosome i"/>
</dbReference>
<evidence type="ECO:0000313" key="1">
    <source>
        <dbReference type="EMBL" id="AXR62938.1"/>
    </source>
</evidence>
<name>A0ABN5NM71_9LEPT</name>